<dbReference type="HOGENOM" id="CLU_2790896_0_0_6"/>
<organism evidence="1 2">
    <name type="scientific">Pseudoalteromonas piratica</name>
    <dbReference type="NCBI Taxonomy" id="1348114"/>
    <lineage>
        <taxon>Bacteria</taxon>
        <taxon>Pseudomonadati</taxon>
        <taxon>Pseudomonadota</taxon>
        <taxon>Gammaproteobacteria</taxon>
        <taxon>Alteromonadales</taxon>
        <taxon>Pseudoalteromonadaceae</taxon>
        <taxon>Pseudoalteromonas</taxon>
    </lineage>
</organism>
<evidence type="ECO:0000313" key="2">
    <source>
        <dbReference type="Proteomes" id="UP000030341"/>
    </source>
</evidence>
<gene>
    <name evidence="1" type="ORF">OM33_13835</name>
</gene>
<proteinExistence type="predicted"/>
<protein>
    <submittedName>
        <fullName evidence="1">Uncharacterized protein</fullName>
    </submittedName>
</protein>
<dbReference type="STRING" id="1348114.OM33_13835"/>
<dbReference type="AlphaFoldDB" id="A0A0A7EHI0"/>
<accession>A0A0A7EHI0</accession>
<name>A0A0A7EHI0_9GAMM</name>
<dbReference type="KEGG" id="pseo:OM33_13835"/>
<reference evidence="1 2" key="1">
    <citation type="submission" date="2014-11" db="EMBL/GenBank/DDBJ databases">
        <title>Complete Genome Sequence of Pseudoalteromonas sp. Strain OCN003 Isolated from Kaneohe Bay, Oahu, Hawaii.</title>
        <authorList>
            <person name="Beurmann S."/>
            <person name="Videau P."/>
            <person name="Ushijima B."/>
            <person name="Smith A.M."/>
            <person name="Aeby G.S."/>
            <person name="Callahan S.M."/>
            <person name="Belcaid M."/>
        </authorList>
    </citation>
    <scope>NUCLEOTIDE SEQUENCE [LARGE SCALE GENOMIC DNA]</scope>
    <source>
        <strain evidence="1 2">OCN003</strain>
    </source>
</reference>
<evidence type="ECO:0000313" key="1">
    <source>
        <dbReference type="EMBL" id="AIY66074.1"/>
    </source>
</evidence>
<sequence>MQLLFSFRGTINKKYYHLNCIYLISNVQNKIALMPNKRDYTKESKNDIAEFICEKYLTELPYLSQKTH</sequence>
<dbReference type="Proteomes" id="UP000030341">
    <property type="component" value="Chromosome 1"/>
</dbReference>
<dbReference type="EMBL" id="CP009888">
    <property type="protein sequence ID" value="AIY66074.1"/>
    <property type="molecule type" value="Genomic_DNA"/>
</dbReference>
<keyword evidence="2" id="KW-1185">Reference proteome</keyword>